<comment type="caution">
    <text evidence="4">The sequence shown here is derived from an EMBL/GenBank/DDBJ whole genome shotgun (WGS) entry which is preliminary data.</text>
</comment>
<dbReference type="PROSITE" id="PS50250">
    <property type="entry name" value="PCI"/>
    <property type="match status" value="1"/>
</dbReference>
<dbReference type="PANTHER" id="PTHR10855:SF1">
    <property type="entry name" value="26S PROTEASOME NON-ATPASE REGULATORY SUBUNIT 12"/>
    <property type="match status" value="1"/>
</dbReference>
<dbReference type="InterPro" id="IPR054559">
    <property type="entry name" value="PSMD12-CSN4-like_N"/>
</dbReference>
<name>A0A8S1DJ79_9INSE</name>
<dbReference type="Pfam" id="PF18098">
    <property type="entry name" value="RPN5_C"/>
    <property type="match status" value="1"/>
</dbReference>
<dbReference type="Pfam" id="PF01399">
    <property type="entry name" value="PCI"/>
    <property type="match status" value="1"/>
</dbReference>
<accession>A0A8S1DJ79</accession>
<evidence type="ECO:0000256" key="1">
    <source>
        <dbReference type="ARBA" id="ARBA00006397"/>
    </source>
</evidence>
<dbReference type="InterPro" id="IPR000717">
    <property type="entry name" value="PCI_dom"/>
</dbReference>
<dbReference type="InterPro" id="IPR036388">
    <property type="entry name" value="WH-like_DNA-bd_sf"/>
</dbReference>
<feature type="domain" description="PCI" evidence="3">
    <location>
        <begin position="236"/>
        <end position="415"/>
    </location>
</feature>
<dbReference type="OrthoDB" id="268763at2759"/>
<dbReference type="SUPFAM" id="SSF46785">
    <property type="entry name" value="Winged helix' DNA-binding domain"/>
    <property type="match status" value="1"/>
</dbReference>
<dbReference type="SMART" id="SM00088">
    <property type="entry name" value="PINT"/>
    <property type="match status" value="1"/>
</dbReference>
<evidence type="ECO:0000259" key="3">
    <source>
        <dbReference type="PROSITE" id="PS50250"/>
    </source>
</evidence>
<dbReference type="GO" id="GO:0005634">
    <property type="term" value="C:nucleus"/>
    <property type="evidence" value="ECO:0007669"/>
    <property type="project" value="UniProtKB-ARBA"/>
</dbReference>
<sequence>MMDAGKLLKMEVDYSSTCDEKIPECEKMAKSGQLNEAIEALLSLEKQTRTGSDMVSTSRVLVAIVQLCFEAGRWDLLNEHVVVLSRRRSQLKQAVAKMVQKCVEYVDKTPDKPTMIKLIDTLRTVTEGKIYVEVERARLTHKLARMREDEGEISKAADIIQELQVETYGSMEKKEKVELILEQMRLCLAKKDYIRTQIISKKISPKFFDDESTQELKLKYYKLMIELDGHEGSFLATCRHFRSILTTPVVKDDSAERDLTLQSIVLYLLLAPYDNEQADLTHRVLEDPLLDHVPHYKGLLKLFNTPELINWKGLCSEYERGLTSRDKLIAPPDIFDPTTPKGQSRWKDLRSRVVEHNIRIMAKYYTKISLTRMAELMDLTIEETERVLSSLVENGTVKAKTDRPAGVVSFAGSQDPTDVLNTWSTRINDLMTLVNKTTHLINREEMVHKHLMVGSATTAAPTAQHQDYEIAD</sequence>
<comment type="similarity">
    <text evidence="1">Belongs to the proteasome subunit p55 family.</text>
</comment>
<dbReference type="GO" id="GO:0005737">
    <property type="term" value="C:cytoplasm"/>
    <property type="evidence" value="ECO:0007669"/>
    <property type="project" value="TreeGrafter"/>
</dbReference>
<evidence type="ECO:0000256" key="2">
    <source>
        <dbReference type="ARBA" id="ARBA00022942"/>
    </source>
</evidence>
<gene>
    <name evidence="4" type="ORF">CLODIP_2_CD09368</name>
</gene>
<dbReference type="InterPro" id="IPR040896">
    <property type="entry name" value="RPN5_C"/>
</dbReference>
<proteinExistence type="inferred from homology"/>
<keyword evidence="5" id="KW-1185">Reference proteome</keyword>
<dbReference type="InterPro" id="IPR036390">
    <property type="entry name" value="WH_DNA-bd_sf"/>
</dbReference>
<dbReference type="EMBL" id="CADEPI010000200">
    <property type="protein sequence ID" value="CAB3380063.1"/>
    <property type="molecule type" value="Genomic_DNA"/>
</dbReference>
<dbReference type="PANTHER" id="PTHR10855">
    <property type="entry name" value="26S PROTEASOME NON-ATPASE REGULATORY SUBUNIT 12/COP9 SIGNALOSOME COMPLEX SUBUNIT 4"/>
    <property type="match status" value="1"/>
</dbReference>
<dbReference type="Gene3D" id="1.10.10.10">
    <property type="entry name" value="Winged helix-like DNA-binding domain superfamily/Winged helix DNA-binding domain"/>
    <property type="match status" value="1"/>
</dbReference>
<dbReference type="AlphaFoldDB" id="A0A8S1DJ79"/>
<dbReference type="Pfam" id="PF22241">
    <property type="entry name" value="PSMD12-CSN4_N"/>
    <property type="match status" value="1"/>
</dbReference>
<dbReference type="GO" id="GO:0008541">
    <property type="term" value="C:proteasome regulatory particle, lid subcomplex"/>
    <property type="evidence" value="ECO:0007669"/>
    <property type="project" value="TreeGrafter"/>
</dbReference>
<keyword evidence="2" id="KW-0647">Proteasome</keyword>
<evidence type="ECO:0000313" key="5">
    <source>
        <dbReference type="Proteomes" id="UP000494165"/>
    </source>
</evidence>
<protein>
    <recommendedName>
        <fullName evidence="3">PCI domain-containing protein</fullName>
    </recommendedName>
</protein>
<dbReference type="Proteomes" id="UP000494165">
    <property type="component" value="Unassembled WGS sequence"/>
</dbReference>
<dbReference type="InterPro" id="IPR040134">
    <property type="entry name" value="PSMD12/CSN4"/>
</dbReference>
<reference evidence="4 5" key="1">
    <citation type="submission" date="2020-04" db="EMBL/GenBank/DDBJ databases">
        <authorList>
            <person name="Alioto T."/>
            <person name="Alioto T."/>
            <person name="Gomez Garrido J."/>
        </authorList>
    </citation>
    <scope>NUCLEOTIDE SEQUENCE [LARGE SCALE GENOMIC DNA]</scope>
</reference>
<organism evidence="4 5">
    <name type="scientific">Cloeon dipterum</name>
    <dbReference type="NCBI Taxonomy" id="197152"/>
    <lineage>
        <taxon>Eukaryota</taxon>
        <taxon>Metazoa</taxon>
        <taxon>Ecdysozoa</taxon>
        <taxon>Arthropoda</taxon>
        <taxon>Hexapoda</taxon>
        <taxon>Insecta</taxon>
        <taxon>Pterygota</taxon>
        <taxon>Palaeoptera</taxon>
        <taxon>Ephemeroptera</taxon>
        <taxon>Pisciforma</taxon>
        <taxon>Baetidae</taxon>
        <taxon>Cloeon</taxon>
    </lineage>
</organism>
<evidence type="ECO:0000313" key="4">
    <source>
        <dbReference type="EMBL" id="CAB3380063.1"/>
    </source>
</evidence>
<dbReference type="FunFam" id="1.10.10.10:FF:000070">
    <property type="entry name" value="26S proteasome non-ATPase regulatory subunit 12"/>
    <property type="match status" value="1"/>
</dbReference>